<evidence type="ECO:0000259" key="15">
    <source>
        <dbReference type="PROSITE" id="PS50262"/>
    </source>
</evidence>
<dbReference type="CDD" id="cd15366">
    <property type="entry name" value="7tmA_GPR4"/>
    <property type="match status" value="1"/>
</dbReference>
<dbReference type="Proteomes" id="UP001460270">
    <property type="component" value="Unassembled WGS sequence"/>
</dbReference>
<dbReference type="InterPro" id="IPR000276">
    <property type="entry name" value="GPCR_Rhodpsn"/>
</dbReference>
<evidence type="ECO:0000256" key="5">
    <source>
        <dbReference type="ARBA" id="ARBA00022989"/>
    </source>
</evidence>
<feature type="compositionally biased region" description="Basic and acidic residues" evidence="13">
    <location>
        <begin position="507"/>
        <end position="528"/>
    </location>
</feature>
<keyword evidence="17" id="KW-1185">Reference proteome</keyword>
<evidence type="ECO:0000256" key="7">
    <source>
        <dbReference type="ARBA" id="ARBA00023136"/>
    </source>
</evidence>
<evidence type="ECO:0000256" key="8">
    <source>
        <dbReference type="ARBA" id="ARBA00023157"/>
    </source>
</evidence>
<keyword evidence="5 14" id="KW-1133">Transmembrane helix</keyword>
<comment type="caution">
    <text evidence="16">The sequence shown here is derived from an EMBL/GenBank/DDBJ whole genome shotgun (WGS) entry which is preliminary data.</text>
</comment>
<evidence type="ECO:0000313" key="16">
    <source>
        <dbReference type="EMBL" id="KAK7882039.1"/>
    </source>
</evidence>
<evidence type="ECO:0000313" key="17">
    <source>
        <dbReference type="Proteomes" id="UP001460270"/>
    </source>
</evidence>
<dbReference type="PROSITE" id="PS00237">
    <property type="entry name" value="G_PROTEIN_RECEP_F1_1"/>
    <property type="match status" value="1"/>
</dbReference>
<feature type="compositionally biased region" description="Basic and acidic residues" evidence="13">
    <location>
        <begin position="589"/>
        <end position="634"/>
    </location>
</feature>
<keyword evidence="8" id="KW-1015">Disulfide bond</keyword>
<keyword evidence="7 14" id="KW-0472">Membrane</keyword>
<dbReference type="EMBL" id="JBBPFD010000021">
    <property type="protein sequence ID" value="KAK7882039.1"/>
    <property type="molecule type" value="Genomic_DNA"/>
</dbReference>
<dbReference type="PROSITE" id="PS50262">
    <property type="entry name" value="G_PROTEIN_RECEP_F1_2"/>
    <property type="match status" value="1"/>
</dbReference>
<organism evidence="16 17">
    <name type="scientific">Mugilogobius chulae</name>
    <name type="common">yellowstripe goby</name>
    <dbReference type="NCBI Taxonomy" id="88201"/>
    <lineage>
        <taxon>Eukaryota</taxon>
        <taxon>Metazoa</taxon>
        <taxon>Chordata</taxon>
        <taxon>Craniata</taxon>
        <taxon>Vertebrata</taxon>
        <taxon>Euteleostomi</taxon>
        <taxon>Actinopterygii</taxon>
        <taxon>Neopterygii</taxon>
        <taxon>Teleostei</taxon>
        <taxon>Neoteleostei</taxon>
        <taxon>Acanthomorphata</taxon>
        <taxon>Gobiaria</taxon>
        <taxon>Gobiiformes</taxon>
        <taxon>Gobioidei</taxon>
        <taxon>Gobiidae</taxon>
        <taxon>Gobionellinae</taxon>
        <taxon>Mugilogobius</taxon>
    </lineage>
</organism>
<keyword evidence="3" id="KW-1003">Cell membrane</keyword>
<keyword evidence="11 12" id="KW-0807">Transducer</keyword>
<evidence type="ECO:0000256" key="11">
    <source>
        <dbReference type="ARBA" id="ARBA00023224"/>
    </source>
</evidence>
<evidence type="ECO:0000256" key="2">
    <source>
        <dbReference type="ARBA" id="ARBA00010663"/>
    </source>
</evidence>
<evidence type="ECO:0000256" key="4">
    <source>
        <dbReference type="ARBA" id="ARBA00022692"/>
    </source>
</evidence>
<feature type="transmembrane region" description="Helical" evidence="14">
    <location>
        <begin position="191"/>
        <end position="211"/>
    </location>
</feature>
<dbReference type="GO" id="GO:0005886">
    <property type="term" value="C:plasma membrane"/>
    <property type="evidence" value="ECO:0007669"/>
    <property type="project" value="UniProtKB-SubCell"/>
</dbReference>
<dbReference type="GO" id="GO:0004930">
    <property type="term" value="F:G protein-coupled receptor activity"/>
    <property type="evidence" value="ECO:0007669"/>
    <property type="project" value="UniProtKB-KW"/>
</dbReference>
<feature type="compositionally biased region" description="Basic and acidic residues" evidence="13">
    <location>
        <begin position="1"/>
        <end position="19"/>
    </location>
</feature>
<sequence length="729" mass="83644">MRSLETRPDRTRSARRGTDPGRAGISLETRPDRTRSARGKRKSPGDGHNHREDSCNRRRHLDNFCSLARAPERCLRLCGRTLPPQPAPDRLIGAGSALSGVCPVTLVRDEAAAVRAPAPLLLGVLDPAAVRRCPRTFRMLTVSLLPDTGQSERGAPEGPWGECGGPAHRAMCNISFCDVDSKVDQYFQPTLYIIVIVLGLPTNCMALWAAYMQVRQKNELGVYLINLSVADLLYISTLPLWIDYFLQRDDWIHGQESCKLFGFIFYTNIYVSIAFLCCISLDRFLAVAYPLRFAKVRRVKQVLVHTMLVSAVVWIIEIVANSAPLFHDELFQDRFNHTFCFEKYPMQDWVAGMNLYRTFLGFLGPWTAMLVALPWDPGGERQEKAKIQRLALSLILIVLLCFGPYHVLLLVRSVMFLRRPCDCSSEESLFAAYHGARNDVGRALMTLLSAACHRGSASLPSHADIITGSVTMETPLSTKNMPVSWDLLLHCTCSHSSSLSPGFTEGPQRDHGVTKKTTERQQKRDQQRNCKRPQRDRKKTTERPQKDHREPQKTQYERDQKRHKRDRKKNNHRETAKRTTNIRGYHVKKATERPQKDTNIKKGQTEDCKKTTESRKQQDHRQRGTTRETICKKYPEKRKKTHHKRKDRKKETTEERAKRPQRDHKKIPQGTQKKTVEDRKKTIERPQGDWQKDTQRLATAKTTTERPQKDIARRPQKTANKTYREGPQK</sequence>
<evidence type="ECO:0000256" key="6">
    <source>
        <dbReference type="ARBA" id="ARBA00023040"/>
    </source>
</evidence>
<evidence type="ECO:0000256" key="13">
    <source>
        <dbReference type="SAM" id="MobiDB-lite"/>
    </source>
</evidence>
<evidence type="ECO:0000256" key="9">
    <source>
        <dbReference type="ARBA" id="ARBA00023170"/>
    </source>
</evidence>
<feature type="transmembrane region" description="Helical" evidence="14">
    <location>
        <begin position="262"/>
        <end position="281"/>
    </location>
</feature>
<evidence type="ECO:0000256" key="14">
    <source>
        <dbReference type="SAM" id="Phobius"/>
    </source>
</evidence>
<feature type="compositionally biased region" description="Basic residues" evidence="13">
    <location>
        <begin position="529"/>
        <end position="538"/>
    </location>
</feature>
<protein>
    <recommendedName>
        <fullName evidence="15">G-protein coupled receptors family 1 profile domain-containing protein</fullName>
    </recommendedName>
</protein>
<feature type="compositionally biased region" description="Basic residues" evidence="13">
    <location>
        <begin position="561"/>
        <end position="571"/>
    </location>
</feature>
<dbReference type="PRINTS" id="PR01147">
    <property type="entry name" value="GPR4RECEPTOR"/>
</dbReference>
<feature type="region of interest" description="Disordered" evidence="13">
    <location>
        <begin position="1"/>
        <end position="55"/>
    </location>
</feature>
<dbReference type="FunFam" id="1.20.1070.10:FF:000065">
    <property type="entry name" value="G-protein coupled receptor 4"/>
    <property type="match status" value="1"/>
</dbReference>
<dbReference type="GO" id="GO:0007189">
    <property type="term" value="P:adenylate cyclase-activating G protein-coupled receptor signaling pathway"/>
    <property type="evidence" value="ECO:0007669"/>
    <property type="project" value="UniProtKB-ARBA"/>
</dbReference>
<feature type="domain" description="G-protein coupled receptors family 1 profile" evidence="15">
    <location>
        <begin position="202"/>
        <end position="414"/>
    </location>
</feature>
<name>A0AAW0MYP4_9GOBI</name>
<keyword evidence="6 12" id="KW-0297">G-protein coupled receptor</keyword>
<comment type="subcellular location">
    <subcellularLocation>
        <location evidence="1">Cell membrane</location>
        <topology evidence="1">Multi-pass membrane protein</topology>
    </subcellularLocation>
</comment>
<feature type="region of interest" description="Disordered" evidence="13">
    <location>
        <begin position="498"/>
        <end position="729"/>
    </location>
</feature>
<dbReference type="PRINTS" id="PR00237">
    <property type="entry name" value="GPCRRHODOPSN"/>
</dbReference>
<feature type="compositionally biased region" description="Basic and acidic residues" evidence="13">
    <location>
        <begin position="43"/>
        <end position="55"/>
    </location>
</feature>
<comment type="similarity">
    <text evidence="2 12">Belongs to the G-protein coupled receptor 1 family.</text>
</comment>
<keyword evidence="9 12" id="KW-0675">Receptor</keyword>
<dbReference type="InterPro" id="IPR017452">
    <property type="entry name" value="GPCR_Rhodpsn_7TM"/>
</dbReference>
<feature type="compositionally biased region" description="Basic and acidic residues" evidence="13">
    <location>
        <begin position="539"/>
        <end position="560"/>
    </location>
</feature>
<dbReference type="PANTHER" id="PTHR24234">
    <property type="entry name" value="LYSOPHOSPHATIDIC ACID RECEPTOR 5/SPHINGOSYLPHOSPHORYLCHOLINE RECEPTOR"/>
    <property type="match status" value="1"/>
</dbReference>
<evidence type="ECO:0000256" key="3">
    <source>
        <dbReference type="ARBA" id="ARBA00022475"/>
    </source>
</evidence>
<feature type="transmembrane region" description="Helical" evidence="14">
    <location>
        <begin position="302"/>
        <end position="320"/>
    </location>
</feature>
<dbReference type="PANTHER" id="PTHR24234:SF10">
    <property type="entry name" value="G-PROTEIN COUPLED RECEPTOR 4"/>
    <property type="match status" value="1"/>
</dbReference>
<accession>A0AAW0MYP4</accession>
<evidence type="ECO:0000256" key="10">
    <source>
        <dbReference type="ARBA" id="ARBA00023180"/>
    </source>
</evidence>
<dbReference type="Gene3D" id="1.20.1070.10">
    <property type="entry name" value="Rhodopsin 7-helix transmembrane proteins"/>
    <property type="match status" value="1"/>
</dbReference>
<feature type="transmembrane region" description="Helical" evidence="14">
    <location>
        <begin position="223"/>
        <end position="242"/>
    </location>
</feature>
<dbReference type="GO" id="GO:0010447">
    <property type="term" value="P:response to acidic pH"/>
    <property type="evidence" value="ECO:0007669"/>
    <property type="project" value="UniProtKB-ARBA"/>
</dbReference>
<evidence type="ECO:0000256" key="12">
    <source>
        <dbReference type="RuleBase" id="RU000688"/>
    </source>
</evidence>
<proteinExistence type="inferred from homology"/>
<feature type="compositionally biased region" description="Basic and acidic residues" evidence="13">
    <location>
        <begin position="649"/>
        <end position="660"/>
    </location>
</feature>
<dbReference type="AlphaFoldDB" id="A0AAW0MYP4"/>
<feature type="compositionally biased region" description="Basic residues" evidence="13">
    <location>
        <begin position="635"/>
        <end position="648"/>
    </location>
</feature>
<dbReference type="InterPro" id="IPR002276">
    <property type="entry name" value="GPR4_orph"/>
</dbReference>
<dbReference type="Pfam" id="PF00001">
    <property type="entry name" value="7tm_1"/>
    <property type="match status" value="1"/>
</dbReference>
<feature type="compositionally biased region" description="Basic and acidic residues" evidence="13">
    <location>
        <begin position="674"/>
        <end position="695"/>
    </location>
</feature>
<reference evidence="17" key="1">
    <citation type="submission" date="2024-04" db="EMBL/GenBank/DDBJ databases">
        <title>Salinicola lusitanus LLJ914,a marine bacterium isolated from the Okinawa Trough.</title>
        <authorList>
            <person name="Li J."/>
        </authorList>
    </citation>
    <scope>NUCLEOTIDE SEQUENCE [LARGE SCALE GENOMIC DNA]</scope>
</reference>
<feature type="compositionally biased region" description="Basic and acidic residues" evidence="13">
    <location>
        <begin position="703"/>
        <end position="713"/>
    </location>
</feature>
<keyword evidence="4 12" id="KW-0812">Transmembrane</keyword>
<feature type="transmembrane region" description="Helical" evidence="14">
    <location>
        <begin position="355"/>
        <end position="375"/>
    </location>
</feature>
<dbReference type="SUPFAM" id="SSF81321">
    <property type="entry name" value="Family A G protein-coupled receptor-like"/>
    <property type="match status" value="1"/>
</dbReference>
<feature type="transmembrane region" description="Helical" evidence="14">
    <location>
        <begin position="387"/>
        <end position="411"/>
    </location>
</feature>
<gene>
    <name evidence="16" type="ORF">WMY93_028213</name>
</gene>
<keyword evidence="10" id="KW-0325">Glycoprotein</keyword>
<evidence type="ECO:0000256" key="1">
    <source>
        <dbReference type="ARBA" id="ARBA00004651"/>
    </source>
</evidence>